<protein>
    <submittedName>
        <fullName evidence="2">Uncharacterized protein</fullName>
    </submittedName>
</protein>
<dbReference type="Proteomes" id="UP001610861">
    <property type="component" value="Unassembled WGS sequence"/>
</dbReference>
<name>A0ABW7Q467_9MICO</name>
<gene>
    <name evidence="2" type="ORF">ACH3VR_03900</name>
</gene>
<evidence type="ECO:0000313" key="3">
    <source>
        <dbReference type="Proteomes" id="UP001610861"/>
    </source>
</evidence>
<reference evidence="2 3" key="1">
    <citation type="submission" date="2024-09" db="EMBL/GenBank/DDBJ databases">
        <authorList>
            <person name="Pan X."/>
        </authorList>
    </citation>
    <scope>NUCLEOTIDE SEQUENCE [LARGE SCALE GENOMIC DNA]</scope>
    <source>
        <strain evidence="2 3">B2969</strain>
    </source>
</reference>
<evidence type="ECO:0000256" key="1">
    <source>
        <dbReference type="SAM" id="MobiDB-lite"/>
    </source>
</evidence>
<feature type="region of interest" description="Disordered" evidence="1">
    <location>
        <begin position="25"/>
        <end position="48"/>
    </location>
</feature>
<keyword evidence="3" id="KW-1185">Reference proteome</keyword>
<evidence type="ECO:0000313" key="2">
    <source>
        <dbReference type="EMBL" id="MFH8249495.1"/>
    </source>
</evidence>
<proteinExistence type="predicted"/>
<dbReference type="EMBL" id="JBIQWL010000001">
    <property type="protein sequence ID" value="MFH8249495.1"/>
    <property type="molecule type" value="Genomic_DNA"/>
</dbReference>
<sequence length="141" mass="15344">MPEFVNVPVPADLVTAVMRFIADQTTPGGSGADASARVDAQSRDWSEDQLRQLRDSDAPSVKVFAQVLTILADASPEAIPVGKLAELTGVEDGLTLQKKFGAVTRWMRNRLGGDTRWPIHFPADGWAMNSHNASLWKSITQ</sequence>
<dbReference type="RefSeq" id="WP_396639430.1">
    <property type="nucleotide sequence ID" value="NZ_JBIQWL010000001.1"/>
</dbReference>
<organism evidence="2 3">
    <name type="scientific">Microbacterium alkaliflavum</name>
    <dbReference type="NCBI Taxonomy" id="3248839"/>
    <lineage>
        <taxon>Bacteria</taxon>
        <taxon>Bacillati</taxon>
        <taxon>Actinomycetota</taxon>
        <taxon>Actinomycetes</taxon>
        <taxon>Micrococcales</taxon>
        <taxon>Microbacteriaceae</taxon>
        <taxon>Microbacterium</taxon>
    </lineage>
</organism>
<comment type="caution">
    <text evidence="2">The sequence shown here is derived from an EMBL/GenBank/DDBJ whole genome shotgun (WGS) entry which is preliminary data.</text>
</comment>
<accession>A0ABW7Q467</accession>